<proteinExistence type="predicted"/>
<organism evidence="1 2">
    <name type="scientific">Lacticaseibacillus camelliae DSM 22697 = JCM 13995</name>
    <dbReference type="NCBI Taxonomy" id="1423730"/>
    <lineage>
        <taxon>Bacteria</taxon>
        <taxon>Bacillati</taxon>
        <taxon>Bacillota</taxon>
        <taxon>Bacilli</taxon>
        <taxon>Lactobacillales</taxon>
        <taxon>Lactobacillaceae</taxon>
        <taxon>Lacticaseibacillus</taxon>
    </lineage>
</organism>
<dbReference type="AlphaFoldDB" id="A0A0R2FM68"/>
<keyword evidence="2" id="KW-1185">Reference proteome</keyword>
<name>A0A0R2FM68_9LACO</name>
<protein>
    <submittedName>
        <fullName evidence="1">Uncharacterized protein</fullName>
    </submittedName>
</protein>
<evidence type="ECO:0000313" key="2">
    <source>
        <dbReference type="Proteomes" id="UP000050865"/>
    </source>
</evidence>
<gene>
    <name evidence="1" type="ORF">FC75_GL000694</name>
</gene>
<reference evidence="1 2" key="1">
    <citation type="journal article" date="2015" name="Genome Announc.">
        <title>Expanding the biotechnology potential of lactobacilli through comparative genomics of 213 strains and associated genera.</title>
        <authorList>
            <person name="Sun Z."/>
            <person name="Harris H.M."/>
            <person name="McCann A."/>
            <person name="Guo C."/>
            <person name="Argimon S."/>
            <person name="Zhang W."/>
            <person name="Yang X."/>
            <person name="Jeffery I.B."/>
            <person name="Cooney J.C."/>
            <person name="Kagawa T.F."/>
            <person name="Liu W."/>
            <person name="Song Y."/>
            <person name="Salvetti E."/>
            <person name="Wrobel A."/>
            <person name="Rasinkangas P."/>
            <person name="Parkhill J."/>
            <person name="Rea M.C."/>
            <person name="O'Sullivan O."/>
            <person name="Ritari J."/>
            <person name="Douillard F.P."/>
            <person name="Paul Ross R."/>
            <person name="Yang R."/>
            <person name="Briner A.E."/>
            <person name="Felis G.E."/>
            <person name="de Vos W.M."/>
            <person name="Barrangou R."/>
            <person name="Klaenhammer T.R."/>
            <person name="Caufield P.W."/>
            <person name="Cui Y."/>
            <person name="Zhang H."/>
            <person name="O'Toole P.W."/>
        </authorList>
    </citation>
    <scope>NUCLEOTIDE SEQUENCE [LARGE SCALE GENOMIC DNA]</scope>
    <source>
        <strain evidence="1 2">DSM 22697</strain>
    </source>
</reference>
<comment type="caution">
    <text evidence="1">The sequence shown here is derived from an EMBL/GenBank/DDBJ whole genome shotgun (WGS) entry which is preliminary data.</text>
</comment>
<sequence>MTKMADANDQSFPSGEFTAFSTAKMTYFMLVRADLTRADIEAFFGDDARYVALTKVPSVELHLPQAEAQIAVPGNLIAKFANGKYKVITQAYYHQNFNEPIADANGQGIH</sequence>
<dbReference type="PATRIC" id="fig|1423730.4.peg.726"/>
<accession>A0A0R2FM68</accession>
<dbReference type="EMBL" id="AYZJ01000014">
    <property type="protein sequence ID" value="KRN25332.1"/>
    <property type="molecule type" value="Genomic_DNA"/>
</dbReference>
<dbReference type="Proteomes" id="UP000050865">
    <property type="component" value="Unassembled WGS sequence"/>
</dbReference>
<evidence type="ECO:0000313" key="1">
    <source>
        <dbReference type="EMBL" id="KRN25332.1"/>
    </source>
</evidence>